<dbReference type="RefSeq" id="WP_068656570.1">
    <property type="nucleotide sequence ID" value="NZ_CP017770.1"/>
</dbReference>
<dbReference type="KEGG" id="pcx:LPB68_17480"/>
<dbReference type="Proteomes" id="UP000077134">
    <property type="component" value="Unassembled WGS sequence"/>
</dbReference>
<keyword evidence="8" id="KW-0808">Transferase</keyword>
<evidence type="ECO:0000259" key="16">
    <source>
        <dbReference type="Pfam" id="PF08543"/>
    </source>
</evidence>
<dbReference type="GO" id="GO:0005524">
    <property type="term" value="F:ATP binding"/>
    <property type="evidence" value="ECO:0007669"/>
    <property type="project" value="UniProtKB-KW"/>
</dbReference>
<evidence type="ECO:0000256" key="11">
    <source>
        <dbReference type="ARBA" id="ARBA00022840"/>
    </source>
</evidence>
<proteinExistence type="inferred from homology"/>
<evidence type="ECO:0000256" key="10">
    <source>
        <dbReference type="ARBA" id="ARBA00022777"/>
    </source>
</evidence>
<evidence type="ECO:0000313" key="17">
    <source>
        <dbReference type="EMBL" id="OAB77172.1"/>
    </source>
</evidence>
<keyword evidence="11" id="KW-0067">ATP-binding</keyword>
<dbReference type="AlphaFoldDB" id="A0A167G3H0"/>
<dbReference type="InterPro" id="IPR029056">
    <property type="entry name" value="Ribokinase-like"/>
</dbReference>
<evidence type="ECO:0000256" key="3">
    <source>
        <dbReference type="ARBA" id="ARBA00004769"/>
    </source>
</evidence>
<keyword evidence="10 17" id="KW-0418">Kinase</keyword>
<evidence type="ECO:0000256" key="4">
    <source>
        <dbReference type="ARBA" id="ARBA00009879"/>
    </source>
</evidence>
<evidence type="ECO:0000256" key="5">
    <source>
        <dbReference type="ARBA" id="ARBA00012135"/>
    </source>
</evidence>
<dbReference type="FunFam" id="3.40.1190.20:FF:000003">
    <property type="entry name" value="Phosphomethylpyrimidine kinase ThiD"/>
    <property type="match status" value="1"/>
</dbReference>
<organism evidence="17 18">
    <name type="scientific">Paenibacillus crassostreae</name>
    <dbReference type="NCBI Taxonomy" id="1763538"/>
    <lineage>
        <taxon>Bacteria</taxon>
        <taxon>Bacillati</taxon>
        <taxon>Bacillota</taxon>
        <taxon>Bacilli</taxon>
        <taxon>Bacillales</taxon>
        <taxon>Paenibacillaceae</taxon>
        <taxon>Paenibacillus</taxon>
    </lineage>
</organism>
<accession>A0A167G3H0</accession>
<comment type="catalytic activity">
    <reaction evidence="2">
        <text>4-amino-2-methyl-5-(phosphooxymethyl)pyrimidine + ATP = 4-amino-2-methyl-5-(diphosphooxymethyl)pyrimidine + ADP</text>
        <dbReference type="Rhea" id="RHEA:19893"/>
        <dbReference type="ChEBI" id="CHEBI:30616"/>
        <dbReference type="ChEBI" id="CHEBI:57841"/>
        <dbReference type="ChEBI" id="CHEBI:58354"/>
        <dbReference type="ChEBI" id="CHEBI:456216"/>
        <dbReference type="EC" id="2.7.4.7"/>
    </reaction>
</comment>
<comment type="pathway">
    <text evidence="3">Cofactor biosynthesis; thiamine diphosphate biosynthesis; 4-amino-2-methyl-5-diphosphomethylpyrimidine from 5-amino-1-(5-phospho-D-ribosyl)imidazole: step 3/3.</text>
</comment>
<gene>
    <name evidence="17" type="ORF">PNBC_07255</name>
</gene>
<dbReference type="PANTHER" id="PTHR20858:SF17">
    <property type="entry name" value="HYDROXYMETHYLPYRIMIDINE_PHOSPHOMETHYLPYRIMIDINE KINASE THI20-RELATED"/>
    <property type="match status" value="1"/>
</dbReference>
<dbReference type="InterPro" id="IPR004399">
    <property type="entry name" value="HMP/HMP-P_kinase_dom"/>
</dbReference>
<evidence type="ECO:0000256" key="2">
    <source>
        <dbReference type="ARBA" id="ARBA00000565"/>
    </source>
</evidence>
<comment type="pathway">
    <text evidence="13">Cofactor biosynthesis; thiamine diphosphate biosynthesis; 4-amino-2-methyl-5-diphosphomethylpyrimidine from 5-amino-1-(5-phospho-D-ribosyl)imidazole: step 2/3.</text>
</comment>
<dbReference type="NCBIfam" id="TIGR00097">
    <property type="entry name" value="HMP-P_kinase"/>
    <property type="match status" value="1"/>
</dbReference>
<evidence type="ECO:0000256" key="7">
    <source>
        <dbReference type="ARBA" id="ARBA00019161"/>
    </source>
</evidence>
<comment type="caution">
    <text evidence="17">The sequence shown here is derived from an EMBL/GenBank/DDBJ whole genome shotgun (WGS) entry which is preliminary data.</text>
</comment>
<dbReference type="CDD" id="cd01169">
    <property type="entry name" value="HMPP_kinase"/>
    <property type="match status" value="1"/>
</dbReference>
<comment type="catalytic activity">
    <reaction evidence="1">
        <text>4-amino-5-hydroxymethyl-2-methylpyrimidine + ATP = 4-amino-2-methyl-5-(phosphooxymethyl)pyrimidine + ADP + H(+)</text>
        <dbReference type="Rhea" id="RHEA:23096"/>
        <dbReference type="ChEBI" id="CHEBI:15378"/>
        <dbReference type="ChEBI" id="CHEBI:16892"/>
        <dbReference type="ChEBI" id="CHEBI:30616"/>
        <dbReference type="ChEBI" id="CHEBI:58354"/>
        <dbReference type="ChEBI" id="CHEBI:456216"/>
        <dbReference type="EC" id="2.7.1.49"/>
    </reaction>
</comment>
<protein>
    <recommendedName>
        <fullName evidence="7">Hydroxymethylpyrimidine/phosphomethylpyrimidine kinase</fullName>
        <ecNumber evidence="5">2.7.1.49</ecNumber>
        <ecNumber evidence="6">2.7.4.7</ecNumber>
    </recommendedName>
    <alternativeName>
        <fullName evidence="14">Hydroxymethylpyrimidine kinase</fullName>
    </alternativeName>
    <alternativeName>
        <fullName evidence="15">Hydroxymethylpyrimidine phosphate kinase</fullName>
    </alternativeName>
</protein>
<evidence type="ECO:0000313" key="18">
    <source>
        <dbReference type="Proteomes" id="UP000077134"/>
    </source>
</evidence>
<dbReference type="PANTHER" id="PTHR20858">
    <property type="entry name" value="PHOSPHOMETHYLPYRIMIDINE KINASE"/>
    <property type="match status" value="1"/>
</dbReference>
<name>A0A167G3H0_9BACL</name>
<dbReference type="Pfam" id="PF08543">
    <property type="entry name" value="Phos_pyr_kin"/>
    <property type="match status" value="1"/>
</dbReference>
<evidence type="ECO:0000256" key="9">
    <source>
        <dbReference type="ARBA" id="ARBA00022741"/>
    </source>
</evidence>
<comment type="similarity">
    <text evidence="4">Belongs to the ThiD family.</text>
</comment>
<dbReference type="SUPFAM" id="SSF53613">
    <property type="entry name" value="Ribokinase-like"/>
    <property type="match status" value="1"/>
</dbReference>
<sequence length="278" mass="30017">MVSIYKALTIAGSDSGGGAGIQADLKTFQELNVYGMSAITAVTAQNTLGVQAVFPMSSEALMKQLESIGSDLEPDAVKTGMLFSTEIIQIVAEKVEQHQWHNLIIDPVMIAKGGSPLLQQEAIQSVIRYLLPLALITTPNLPEAEILTGMSILTLGNREEAAKIIHQMGSRYVVVKGGHDDTTDQVVDLLYDGQSYVYMENTRIKTKHTHGTGCTYSAAITAELAKGTSVLEAVQTAKHFIQAAIEDQLGIGAGHGPTNHFAYQRRQRGEVHASHSFR</sequence>
<evidence type="ECO:0000256" key="1">
    <source>
        <dbReference type="ARBA" id="ARBA00000151"/>
    </source>
</evidence>
<evidence type="ECO:0000256" key="8">
    <source>
        <dbReference type="ARBA" id="ARBA00022679"/>
    </source>
</evidence>
<dbReference type="GO" id="GO:0009228">
    <property type="term" value="P:thiamine biosynthetic process"/>
    <property type="evidence" value="ECO:0007669"/>
    <property type="project" value="UniProtKB-KW"/>
</dbReference>
<keyword evidence="12" id="KW-0784">Thiamine biosynthesis</keyword>
<dbReference type="EMBL" id="LSFN01000005">
    <property type="protein sequence ID" value="OAB77172.1"/>
    <property type="molecule type" value="Genomic_DNA"/>
</dbReference>
<dbReference type="EC" id="2.7.1.49" evidence="5"/>
<keyword evidence="9" id="KW-0547">Nucleotide-binding</keyword>
<dbReference type="GO" id="GO:0008972">
    <property type="term" value="F:phosphomethylpyrimidine kinase activity"/>
    <property type="evidence" value="ECO:0007669"/>
    <property type="project" value="UniProtKB-EC"/>
</dbReference>
<keyword evidence="18" id="KW-1185">Reference proteome</keyword>
<evidence type="ECO:0000256" key="12">
    <source>
        <dbReference type="ARBA" id="ARBA00022977"/>
    </source>
</evidence>
<dbReference type="Gene3D" id="3.40.1190.20">
    <property type="match status" value="1"/>
</dbReference>
<evidence type="ECO:0000256" key="14">
    <source>
        <dbReference type="ARBA" id="ARBA00042102"/>
    </source>
</evidence>
<evidence type="ECO:0000256" key="13">
    <source>
        <dbReference type="ARBA" id="ARBA00037917"/>
    </source>
</evidence>
<reference evidence="17 18" key="1">
    <citation type="submission" date="2016-02" db="EMBL/GenBank/DDBJ databases">
        <title>Paenibacillus sp. LPB0068, isolated from Crassostrea gigas.</title>
        <authorList>
            <person name="Shin S.-K."/>
            <person name="Yi H."/>
        </authorList>
    </citation>
    <scope>NUCLEOTIDE SEQUENCE [LARGE SCALE GENOMIC DNA]</scope>
    <source>
        <strain evidence="17 18">LPB0068</strain>
    </source>
</reference>
<dbReference type="STRING" id="1763538.LPB68_17480"/>
<feature type="domain" description="Pyridoxamine kinase/Phosphomethylpyrimidine kinase" evidence="16">
    <location>
        <begin position="14"/>
        <end position="259"/>
    </location>
</feature>
<dbReference type="EC" id="2.7.4.7" evidence="6"/>
<dbReference type="InterPro" id="IPR013749">
    <property type="entry name" value="PM/HMP-P_kinase-1"/>
</dbReference>
<dbReference type="OrthoDB" id="9810880at2"/>
<evidence type="ECO:0000256" key="15">
    <source>
        <dbReference type="ARBA" id="ARBA00043176"/>
    </source>
</evidence>
<dbReference type="GO" id="GO:0005829">
    <property type="term" value="C:cytosol"/>
    <property type="evidence" value="ECO:0007669"/>
    <property type="project" value="TreeGrafter"/>
</dbReference>
<evidence type="ECO:0000256" key="6">
    <source>
        <dbReference type="ARBA" id="ARBA00012963"/>
    </source>
</evidence>
<dbReference type="GO" id="GO:0008902">
    <property type="term" value="F:hydroxymethylpyrimidine kinase activity"/>
    <property type="evidence" value="ECO:0007669"/>
    <property type="project" value="UniProtKB-EC"/>
</dbReference>